<dbReference type="PANTHER" id="PTHR43513:SF3">
    <property type="entry name" value="DIHYDROOROTATE DEHYDROGENASE B (NAD(+)), ELECTRON TRANSFER SUBUNIT-RELATED"/>
    <property type="match status" value="1"/>
</dbReference>
<dbReference type="SUPFAM" id="SSF63380">
    <property type="entry name" value="Riboflavin synthase domain-like"/>
    <property type="match status" value="1"/>
</dbReference>
<evidence type="ECO:0000313" key="3">
    <source>
        <dbReference type="EMBL" id="HFK21083.1"/>
    </source>
</evidence>
<dbReference type="InterPro" id="IPR005720">
    <property type="entry name" value="Dihydroorotate_DH_cat"/>
</dbReference>
<evidence type="ECO:0000256" key="1">
    <source>
        <dbReference type="ARBA" id="ARBA00023002"/>
    </source>
</evidence>
<dbReference type="GO" id="GO:0005737">
    <property type="term" value="C:cytoplasm"/>
    <property type="evidence" value="ECO:0007669"/>
    <property type="project" value="InterPro"/>
</dbReference>
<gene>
    <name evidence="3" type="ORF">ENS19_07415</name>
</gene>
<feature type="domain" description="FAD-binding FR-type" evidence="2">
    <location>
        <begin position="287"/>
        <end position="381"/>
    </location>
</feature>
<name>A0A7C3EX94_9CREN</name>
<protein>
    <submittedName>
        <fullName evidence="3">Dihydroorotate dehydrogenase</fullName>
    </submittedName>
</protein>
<dbReference type="Pfam" id="PF01180">
    <property type="entry name" value="DHO_dh"/>
    <property type="match status" value="1"/>
</dbReference>
<dbReference type="InterPro" id="IPR017927">
    <property type="entry name" value="FAD-bd_FR_type"/>
</dbReference>
<dbReference type="Gene3D" id="2.40.30.10">
    <property type="entry name" value="Translation factors"/>
    <property type="match status" value="1"/>
</dbReference>
<dbReference type="InterPro" id="IPR019480">
    <property type="entry name" value="Dihydroorotate_DH_Fe-S-bd"/>
</dbReference>
<proteinExistence type="predicted"/>
<dbReference type="PANTHER" id="PTHR43513">
    <property type="entry name" value="DIHYDROOROTATE DEHYDROGENASE B (NAD(+)), ELECTRON TRANSFER SUBUNIT"/>
    <property type="match status" value="1"/>
</dbReference>
<dbReference type="InterPro" id="IPR039261">
    <property type="entry name" value="FNR_nucleotide-bd"/>
</dbReference>
<dbReference type="Gene3D" id="3.40.50.80">
    <property type="entry name" value="Nucleotide-binding domain of ferredoxin-NADP reductase (FNR) module"/>
    <property type="match status" value="1"/>
</dbReference>
<sequence>MRFDLPDGEFVIPSGIVASTPDIIARIAEAADGVGVITTKSIGRSERDGNREPIIAGIGGSLLNAVGLSNPGVAAFADELNSLSVLSRVRKRGKVLMASIFGGSEGEFVEVASGLARYVDWIELNLSCPHAAGYGATIGTKPQLVESIVRAVREAVDLPIFAKIVPAIGLAGIVAKKAVGAGADGITAVNTVGPFEFLSPDGKPLLSNVLGSLSGQAIREIAIRCVAEVRSEVNCPIIGMGGICSKGDVDAFRRAGANLFGVGTALLGMSTEEIVGFFKSIMAGQPAIKDPAICHRKWHVNDAWGSEKGRVLVMEESLSALPGQFVHVWIPGIGEKPFSLASDSPAVLLIKAVGPVSSALCRLDEGSELLIRGPYGNGYRPSGMVSMVGGGTGVAPIHFAAKRFRGNVVDIFVGGKSSEELPLLDELRRYAEVHVATEDGSLGRKCLVSGIMDMEGRGGIEFLNCGPEIMLTCVSEIEARVTDPSKIFCIVERHSKCGVGICGSCSIDGLRICVDGPVFRYSDLRGGRDFGRFKRSTSGKLVRIGHTNDGD</sequence>
<dbReference type="GO" id="GO:0016627">
    <property type="term" value="F:oxidoreductase activity, acting on the CH-CH group of donors"/>
    <property type="evidence" value="ECO:0007669"/>
    <property type="project" value="InterPro"/>
</dbReference>
<dbReference type="InterPro" id="IPR017938">
    <property type="entry name" value="Riboflavin_synthase-like_b-brl"/>
</dbReference>
<dbReference type="PROSITE" id="PS51384">
    <property type="entry name" value="FAD_FR"/>
    <property type="match status" value="1"/>
</dbReference>
<dbReference type="InterPro" id="IPR013785">
    <property type="entry name" value="Aldolase_TIM"/>
</dbReference>
<evidence type="ECO:0000259" key="2">
    <source>
        <dbReference type="PROSITE" id="PS51384"/>
    </source>
</evidence>
<dbReference type="AlphaFoldDB" id="A0A7C3EX94"/>
<comment type="caution">
    <text evidence="3">The sequence shown here is derived from an EMBL/GenBank/DDBJ whole genome shotgun (WGS) entry which is preliminary data.</text>
</comment>
<keyword evidence="1" id="KW-0560">Oxidoreductase</keyword>
<dbReference type="Gene3D" id="3.20.20.70">
    <property type="entry name" value="Aldolase class I"/>
    <property type="match status" value="1"/>
</dbReference>
<dbReference type="EMBL" id="DSTX01000012">
    <property type="protein sequence ID" value="HFK21083.1"/>
    <property type="molecule type" value="Genomic_DNA"/>
</dbReference>
<dbReference type="InterPro" id="IPR050353">
    <property type="entry name" value="PyrK_electron_transfer"/>
</dbReference>
<dbReference type="SUPFAM" id="SSF52343">
    <property type="entry name" value="Ferredoxin reductase-like, C-terminal NADP-linked domain"/>
    <property type="match status" value="1"/>
</dbReference>
<accession>A0A7C3EX94</accession>
<reference evidence="3" key="1">
    <citation type="journal article" date="2020" name="mSystems">
        <title>Genome- and Community-Level Interaction Insights into Carbon Utilization and Element Cycling Functions of Hydrothermarchaeota in Hydrothermal Sediment.</title>
        <authorList>
            <person name="Zhou Z."/>
            <person name="Liu Y."/>
            <person name="Xu W."/>
            <person name="Pan J."/>
            <person name="Luo Z.H."/>
            <person name="Li M."/>
        </authorList>
    </citation>
    <scope>NUCLEOTIDE SEQUENCE [LARGE SCALE GENOMIC DNA]</scope>
    <source>
        <strain evidence="3">SpSt-468</strain>
    </source>
</reference>
<dbReference type="SUPFAM" id="SSF51395">
    <property type="entry name" value="FMN-linked oxidoreductases"/>
    <property type="match status" value="1"/>
</dbReference>
<organism evidence="3">
    <name type="scientific">Candidatus Methanomethylicus mesodigestus</name>
    <dbReference type="NCBI Taxonomy" id="1867258"/>
    <lineage>
        <taxon>Archaea</taxon>
        <taxon>Thermoproteota</taxon>
        <taxon>Methanosuratincolia</taxon>
        <taxon>Candidatus Methanomethylicales</taxon>
        <taxon>Candidatus Methanomethylicaceae</taxon>
        <taxon>Candidatus Methanomethylicus</taxon>
    </lineage>
</organism>
<dbReference type="Pfam" id="PF10418">
    <property type="entry name" value="DHODB_Fe-S_bind"/>
    <property type="match status" value="1"/>
</dbReference>